<dbReference type="Pfam" id="PF12292">
    <property type="entry name" value="DUF3624"/>
    <property type="match status" value="1"/>
</dbReference>
<comment type="caution">
    <text evidence="2">The sequence shown here is derived from an EMBL/GenBank/DDBJ whole genome shotgun (WGS) entry which is preliminary data.</text>
</comment>
<gene>
    <name evidence="2" type="ORF">C9I98_12765</name>
</gene>
<keyword evidence="1" id="KW-0812">Transmembrane</keyword>
<organism evidence="2 3">
    <name type="scientific">Photobacterium sanctipauli</name>
    <dbReference type="NCBI Taxonomy" id="1342794"/>
    <lineage>
        <taxon>Bacteria</taxon>
        <taxon>Pseudomonadati</taxon>
        <taxon>Pseudomonadota</taxon>
        <taxon>Gammaproteobacteria</taxon>
        <taxon>Vibrionales</taxon>
        <taxon>Vibrionaceae</taxon>
        <taxon>Photobacterium</taxon>
    </lineage>
</organism>
<evidence type="ECO:0000313" key="3">
    <source>
        <dbReference type="Proteomes" id="UP000241771"/>
    </source>
</evidence>
<name>A0A2T3NSJ6_9GAMM</name>
<evidence type="ECO:0000256" key="1">
    <source>
        <dbReference type="SAM" id="Phobius"/>
    </source>
</evidence>
<dbReference type="EMBL" id="PYMA01000007">
    <property type="protein sequence ID" value="PSW19240.1"/>
    <property type="molecule type" value="Genomic_DNA"/>
</dbReference>
<sequence length="84" mass="9462">MAHCRHCTSSRIKQKLGRCRRCVLQLLLLAPLSWLVWWYFYLATPTSVESLTLLFAASGFTALLALHGIAALAIRHARKQKPDA</sequence>
<accession>A0A2T3NSJ6</accession>
<feature type="transmembrane region" description="Helical" evidence="1">
    <location>
        <begin position="53"/>
        <end position="74"/>
    </location>
</feature>
<evidence type="ECO:0000313" key="2">
    <source>
        <dbReference type="EMBL" id="PSW19240.1"/>
    </source>
</evidence>
<keyword evidence="1" id="KW-1133">Transmembrane helix</keyword>
<dbReference type="InterPro" id="IPR022072">
    <property type="entry name" value="DUF3624"/>
</dbReference>
<proteinExistence type="predicted"/>
<dbReference type="Proteomes" id="UP000241771">
    <property type="component" value="Unassembled WGS sequence"/>
</dbReference>
<dbReference type="RefSeq" id="WP_036831323.1">
    <property type="nucleotide sequence ID" value="NZ_JGVO01001583.1"/>
</dbReference>
<dbReference type="AlphaFoldDB" id="A0A2T3NSJ6"/>
<protein>
    <submittedName>
        <fullName evidence="2">DUF3624 domain-containing protein</fullName>
    </submittedName>
</protein>
<feature type="transmembrane region" description="Helical" evidence="1">
    <location>
        <begin position="21"/>
        <end position="41"/>
    </location>
</feature>
<reference evidence="2 3" key="1">
    <citation type="submission" date="2018-01" db="EMBL/GenBank/DDBJ databases">
        <title>Whole genome sequencing of Histamine producing bacteria.</title>
        <authorList>
            <person name="Butler K."/>
        </authorList>
    </citation>
    <scope>NUCLEOTIDE SEQUENCE [LARGE SCALE GENOMIC DNA]</scope>
    <source>
        <strain evidence="2 3">DSM 100436</strain>
    </source>
</reference>
<keyword evidence="3" id="KW-1185">Reference proteome</keyword>
<keyword evidence="1" id="KW-0472">Membrane</keyword>